<protein>
    <submittedName>
        <fullName evidence="4">Uncharacterized protein</fullName>
    </submittedName>
</protein>
<sequence length="610" mass="71470">MMKLLLIELLSFATVVMCAYGGRSYSPTMCYQVQQEQKALAEMFKEHNEKAMNAVISPYKIFLQKIDTIMTDLKRRHESMEQHQRIIDIHRQMMNSVSQSHARLRYNYVYFMVDALLPVLAHLERSEHYVSVARDLKEAIQELQVKVDDLGHECQKVGVSYNPRLYKEFVDTIAVPDIGKYSIKVWERYFDEQYRCFVQNIVQSSEETLNNVEAFNMYANLALMVRYKVYLKYIEQLNEEVKKECSAEVLGKKYSWFEISGSDLSVVVERANKPSSDWTKKYEALCAEAYRMVCSRLELENEPTSGLIRYAKVCNYACYLGANASMPLWDACLEIFSEHTMQSTPLSEIYESYQEYIEMAQDVANKNEERKMASVKYQISRLYQEELRDSRHRYTQLEGRNELLTEELNKARFDLSRSAKQQQAMEEQLNKARFDLSRSAKQQQAMEEQLRKTMIELSRSAEQRQVMEEELNKARLEMSRSAQQQRQATKEELDQARLDLSRSAQQQRQATKEELDQARLDLSRSAQQQRQAAKEELDQARLEMSRSAQQQRQAMQEESDRVMSQYAEAGEQRTEAAKQLDDFLKREQGVPTRSPQQFNPRILHSSDNDS</sequence>
<feature type="compositionally biased region" description="Low complexity" evidence="2">
    <location>
        <begin position="545"/>
        <end position="556"/>
    </location>
</feature>
<proteinExistence type="predicted"/>
<name>L2GYI5_VAVCU</name>
<dbReference type="InParanoid" id="L2GYI5"/>
<gene>
    <name evidence="4" type="ORF">VCUG_00223</name>
</gene>
<dbReference type="EMBL" id="GL877405">
    <property type="protein sequence ID" value="ELA48387.1"/>
    <property type="molecule type" value="Genomic_DNA"/>
</dbReference>
<organism evidence="4 5">
    <name type="scientific">Vavraia culicis (isolate floridensis)</name>
    <name type="common">Microsporidian parasite</name>
    <dbReference type="NCBI Taxonomy" id="948595"/>
    <lineage>
        <taxon>Eukaryota</taxon>
        <taxon>Fungi</taxon>
        <taxon>Fungi incertae sedis</taxon>
        <taxon>Microsporidia</taxon>
        <taxon>Pleistophoridae</taxon>
        <taxon>Vavraia</taxon>
    </lineage>
</organism>
<dbReference type="STRING" id="948595.L2GYI5"/>
<feature type="coiled-coil region" evidence="1">
    <location>
        <begin position="365"/>
        <end position="414"/>
    </location>
</feature>
<feature type="chain" id="PRO_5003960143" evidence="3">
    <location>
        <begin position="19"/>
        <end position="610"/>
    </location>
</feature>
<dbReference type="VEuPathDB" id="MicrosporidiaDB:VCUG_00223"/>
<evidence type="ECO:0000313" key="4">
    <source>
        <dbReference type="EMBL" id="ELA48387.1"/>
    </source>
</evidence>
<feature type="signal peptide" evidence="3">
    <location>
        <begin position="1"/>
        <end position="18"/>
    </location>
</feature>
<dbReference type="GeneID" id="19878113"/>
<reference evidence="5" key="1">
    <citation type="submission" date="2011-03" db="EMBL/GenBank/DDBJ databases">
        <title>The genome sequence of Vavraia culicis strain floridensis.</title>
        <authorList>
            <consortium name="The Broad Institute Genome Sequencing Platform"/>
            <person name="Cuomo C."/>
            <person name="Becnel J."/>
            <person name="Sanscrainte N."/>
            <person name="Young S.K."/>
            <person name="Zeng Q."/>
            <person name="Gargeya S."/>
            <person name="Fitzgerald M."/>
            <person name="Haas B."/>
            <person name="Abouelleil A."/>
            <person name="Alvarado L."/>
            <person name="Arachchi H.M."/>
            <person name="Berlin A."/>
            <person name="Chapman S.B."/>
            <person name="Gearin G."/>
            <person name="Goldberg J."/>
            <person name="Griggs A."/>
            <person name="Gujja S."/>
            <person name="Hansen M."/>
            <person name="Heiman D."/>
            <person name="Howarth C."/>
            <person name="Larimer J."/>
            <person name="Lui A."/>
            <person name="MacDonald P.J.P."/>
            <person name="McCowen C."/>
            <person name="Montmayeur A."/>
            <person name="Murphy C."/>
            <person name="Neiman D."/>
            <person name="Pearson M."/>
            <person name="Priest M."/>
            <person name="Roberts A."/>
            <person name="Saif S."/>
            <person name="Shea T."/>
            <person name="Sisk P."/>
            <person name="Stolte C."/>
            <person name="Sykes S."/>
            <person name="Wortman J."/>
            <person name="Nusbaum C."/>
            <person name="Birren B."/>
        </authorList>
    </citation>
    <scope>NUCLEOTIDE SEQUENCE [LARGE SCALE GENOMIC DNA]</scope>
    <source>
        <strain evidence="5">floridensis</strain>
    </source>
</reference>
<dbReference type="RefSeq" id="XP_008073242.1">
    <property type="nucleotide sequence ID" value="XM_008075051.1"/>
</dbReference>
<evidence type="ECO:0000256" key="3">
    <source>
        <dbReference type="SAM" id="SignalP"/>
    </source>
</evidence>
<keyword evidence="1" id="KW-0175">Coiled coil</keyword>
<accession>L2GYI5</accession>
<evidence type="ECO:0000256" key="2">
    <source>
        <dbReference type="SAM" id="MobiDB-lite"/>
    </source>
</evidence>
<keyword evidence="5" id="KW-1185">Reference proteome</keyword>
<evidence type="ECO:0000256" key="1">
    <source>
        <dbReference type="SAM" id="Coils"/>
    </source>
</evidence>
<keyword evidence="3" id="KW-0732">Signal</keyword>
<dbReference type="HOGENOM" id="CLU_447740_0_0_1"/>
<feature type="region of interest" description="Disordered" evidence="2">
    <location>
        <begin position="523"/>
        <end position="610"/>
    </location>
</feature>
<dbReference type="Proteomes" id="UP000011081">
    <property type="component" value="Unassembled WGS sequence"/>
</dbReference>
<evidence type="ECO:0000313" key="5">
    <source>
        <dbReference type="Proteomes" id="UP000011081"/>
    </source>
</evidence>
<dbReference type="OrthoDB" id="1926336at2759"/>
<feature type="compositionally biased region" description="Basic and acidic residues" evidence="2">
    <location>
        <begin position="532"/>
        <end position="544"/>
    </location>
</feature>
<feature type="compositionally biased region" description="Basic and acidic residues" evidence="2">
    <location>
        <begin position="570"/>
        <end position="588"/>
    </location>
</feature>
<dbReference type="AlphaFoldDB" id="L2GYI5"/>